<dbReference type="PANTHER" id="PTHR30143">
    <property type="entry name" value="ACID HYDRATASE"/>
    <property type="match status" value="1"/>
</dbReference>
<dbReference type="InterPro" id="IPR050772">
    <property type="entry name" value="Hydratase-Decarb/MhpD_sf"/>
</dbReference>
<dbReference type="InterPro" id="IPR036663">
    <property type="entry name" value="Fumarylacetoacetase_C_sf"/>
</dbReference>
<dbReference type="AlphaFoldDB" id="A0A2A4FUU5"/>
<evidence type="ECO:0000256" key="1">
    <source>
        <dbReference type="ARBA" id="ARBA00023239"/>
    </source>
</evidence>
<keyword evidence="1" id="KW-0456">Lyase</keyword>
<proteinExistence type="predicted"/>
<dbReference type="GO" id="GO:0008684">
    <property type="term" value="F:2-oxopent-4-enoate hydratase activity"/>
    <property type="evidence" value="ECO:0007669"/>
    <property type="project" value="TreeGrafter"/>
</dbReference>
<dbReference type="InterPro" id="IPR011234">
    <property type="entry name" value="Fumarylacetoacetase-like_C"/>
</dbReference>
<gene>
    <name evidence="3" type="ORF">COO09_09025</name>
</gene>
<dbReference type="PANTHER" id="PTHR30143:SF0">
    <property type="entry name" value="2-KETO-4-PENTENOATE HYDRATASE"/>
    <property type="match status" value="1"/>
</dbReference>
<accession>A0A2A4FUU5</accession>
<dbReference type="Gene3D" id="3.90.850.10">
    <property type="entry name" value="Fumarylacetoacetase-like, C-terminal domain"/>
    <property type="match status" value="1"/>
</dbReference>
<evidence type="ECO:0000313" key="4">
    <source>
        <dbReference type="Proteomes" id="UP000218934"/>
    </source>
</evidence>
<evidence type="ECO:0000313" key="3">
    <source>
        <dbReference type="EMBL" id="PCE42551.1"/>
    </source>
</evidence>
<dbReference type="Proteomes" id="UP000218934">
    <property type="component" value="Unassembled WGS sequence"/>
</dbReference>
<sequence>MTAQLETFSEARLEAIEAQIDGVSAVSEIWQGLSSLDDRQAYALQVQLAAHRGRRGDPVIGYKAAYTAPDAPGGPRVGTLRQDHMLASGDVVPLSGATLLEAEIAVRLGRDCPGGVDRDAVRDMIEALMPSFEIVPMLERRSGWSRAQWIVANKIGGHVVLGAPVCDPAMIDLVLEQVTLVVDDGAEISGSGALVMGDPMDSVRFVADTLARAGGMLEAGSVVITGAMTRPVMLDGSEARARADFSSLGRIAVDFHRIP</sequence>
<protein>
    <recommendedName>
        <fullName evidence="2">Fumarylacetoacetase-like C-terminal domain-containing protein</fullName>
    </recommendedName>
</protein>
<comment type="caution">
    <text evidence="3">The sequence shown here is derived from an EMBL/GenBank/DDBJ whole genome shotgun (WGS) entry which is preliminary data.</text>
</comment>
<keyword evidence="4" id="KW-1185">Reference proteome</keyword>
<dbReference type="GO" id="GO:0005737">
    <property type="term" value="C:cytoplasm"/>
    <property type="evidence" value="ECO:0007669"/>
    <property type="project" value="TreeGrafter"/>
</dbReference>
<feature type="domain" description="Fumarylacetoacetase-like C-terminal" evidence="2">
    <location>
        <begin position="71"/>
        <end position="243"/>
    </location>
</feature>
<reference evidence="3 4" key="1">
    <citation type="submission" date="2017-09" db="EMBL/GenBank/DDBJ databases">
        <title>The Catabolism of 3,6-Dichlorosalicylic acid is Initiated by the Cytochrome P450 Monooxygenase DsmABC in Rhizorhabdus dicambivorans Ndbn-20.</title>
        <authorList>
            <person name="Na L."/>
        </authorList>
    </citation>
    <scope>NUCLEOTIDE SEQUENCE [LARGE SCALE GENOMIC DNA]</scope>
    <source>
        <strain evidence="3 4">Ndbn-20m</strain>
    </source>
</reference>
<name>A0A2A4FUU5_9SPHN</name>
<dbReference type="SUPFAM" id="SSF56529">
    <property type="entry name" value="FAH"/>
    <property type="match status" value="1"/>
</dbReference>
<dbReference type="RefSeq" id="WP_066960612.1">
    <property type="nucleotide sequence ID" value="NZ_CP023449.1"/>
</dbReference>
<dbReference type="EMBL" id="NWUF01000007">
    <property type="protein sequence ID" value="PCE42551.1"/>
    <property type="molecule type" value="Genomic_DNA"/>
</dbReference>
<dbReference type="Pfam" id="PF01557">
    <property type="entry name" value="FAA_hydrolase"/>
    <property type="match status" value="1"/>
</dbReference>
<organism evidence="3 4">
    <name type="scientific">Rhizorhabdus dicambivorans</name>
    <dbReference type="NCBI Taxonomy" id="1850238"/>
    <lineage>
        <taxon>Bacteria</taxon>
        <taxon>Pseudomonadati</taxon>
        <taxon>Pseudomonadota</taxon>
        <taxon>Alphaproteobacteria</taxon>
        <taxon>Sphingomonadales</taxon>
        <taxon>Sphingomonadaceae</taxon>
        <taxon>Rhizorhabdus</taxon>
    </lineage>
</organism>
<evidence type="ECO:0000259" key="2">
    <source>
        <dbReference type="Pfam" id="PF01557"/>
    </source>
</evidence>